<organism evidence="1 2">
    <name type="scientific">Enterocloster bolteae (strain ATCC BAA-613 / DSM 15670 / CCUG 46953 / JCM 12243 / WAL 16351)</name>
    <name type="common">Clostridium bolteae</name>
    <dbReference type="NCBI Taxonomy" id="411902"/>
    <lineage>
        <taxon>Bacteria</taxon>
        <taxon>Bacillati</taxon>
        <taxon>Bacillota</taxon>
        <taxon>Clostridia</taxon>
        <taxon>Lachnospirales</taxon>
        <taxon>Lachnospiraceae</taxon>
        <taxon>Enterocloster</taxon>
    </lineage>
</organism>
<evidence type="ECO:0000313" key="2">
    <source>
        <dbReference type="Proteomes" id="UP000005396"/>
    </source>
</evidence>
<protein>
    <submittedName>
        <fullName evidence="1">Uncharacterized protein</fullName>
    </submittedName>
</protein>
<dbReference type="Proteomes" id="UP000005396">
    <property type="component" value="Unassembled WGS sequence"/>
</dbReference>
<accession>A8RLA7</accession>
<dbReference type="HOGENOM" id="CLU_3355375_0_0_9"/>
<evidence type="ECO:0000313" key="1">
    <source>
        <dbReference type="EMBL" id="EDP18200.1"/>
    </source>
</evidence>
<dbReference type="PaxDb" id="411902-CLOBOL_01555"/>
<sequence>MNIKQSNKQFLNAHVPFRGELWAFLNLLSLLWQTFS</sequence>
<name>A8RLA7_ENTBW</name>
<comment type="caution">
    <text evidence="1">The sequence shown here is derived from an EMBL/GenBank/DDBJ whole genome shotgun (WGS) entry which is preliminary data.</text>
</comment>
<dbReference type="AlphaFoldDB" id="A8RLA7"/>
<reference evidence="1 2" key="2">
    <citation type="submission" date="2007-09" db="EMBL/GenBank/DDBJ databases">
        <title>Draft genome sequence of Clostridium bolteae (ATCC BAA-613).</title>
        <authorList>
            <person name="Sudarsanam P."/>
            <person name="Ley R."/>
            <person name="Guruge J."/>
            <person name="Turnbaugh P.J."/>
            <person name="Mahowald M."/>
            <person name="Liep D."/>
            <person name="Gordon J."/>
        </authorList>
    </citation>
    <scope>NUCLEOTIDE SEQUENCE [LARGE SCALE GENOMIC DNA]</scope>
    <source>
        <strain evidence="2">ATCC BAA-613 / DSM 15670 / CCUG 46953 / JCM 12243 / WAL 16351</strain>
    </source>
</reference>
<proteinExistence type="predicted"/>
<reference evidence="1 2" key="1">
    <citation type="submission" date="2007-08" db="EMBL/GenBank/DDBJ databases">
        <authorList>
            <person name="Fulton L."/>
            <person name="Clifton S."/>
            <person name="Fulton B."/>
            <person name="Xu J."/>
            <person name="Minx P."/>
            <person name="Pepin K.H."/>
            <person name="Johnson M."/>
            <person name="Thiruvilangam P."/>
            <person name="Bhonagiri V."/>
            <person name="Nash W.E."/>
            <person name="Mardis E.R."/>
            <person name="Wilson R.K."/>
        </authorList>
    </citation>
    <scope>NUCLEOTIDE SEQUENCE [LARGE SCALE GENOMIC DNA]</scope>
    <source>
        <strain evidence="2">ATCC BAA-613 / DSM 15670 / CCUG 46953 / JCM 12243 / WAL 16351</strain>
    </source>
</reference>
<dbReference type="EMBL" id="ABCC02000017">
    <property type="protein sequence ID" value="EDP18200.1"/>
    <property type="molecule type" value="Genomic_DNA"/>
</dbReference>
<gene>
    <name evidence="1" type="ORF">CLOBOL_01555</name>
</gene>